<proteinExistence type="predicted"/>
<organism evidence="3 4">
    <name type="scientific">Mesobacillus maritimus</name>
    <dbReference type="NCBI Taxonomy" id="1643336"/>
    <lineage>
        <taxon>Bacteria</taxon>
        <taxon>Bacillati</taxon>
        <taxon>Bacillota</taxon>
        <taxon>Bacilli</taxon>
        <taxon>Bacillales</taxon>
        <taxon>Bacillaceae</taxon>
        <taxon>Mesobacillus</taxon>
    </lineage>
</organism>
<reference evidence="3 4" key="1">
    <citation type="submission" date="2020-07" db="EMBL/GenBank/DDBJ databases">
        <title>Fungal Genomes of the International Space Station.</title>
        <authorList>
            <person name="Seuylemezian A."/>
            <person name="Singh N.K."/>
            <person name="Wood J."/>
            <person name="Venkateswaran K."/>
        </authorList>
    </citation>
    <scope>NUCLEOTIDE SEQUENCE [LARGE SCALE GENOMIC DNA]</scope>
    <source>
        <strain evidence="3 4">PL-B2</strain>
    </source>
</reference>
<name>A0ABS7KAZ5_9BACI</name>
<comment type="caution">
    <text evidence="3">The sequence shown here is derived from an EMBL/GenBank/DDBJ whole genome shotgun (WGS) entry which is preliminary data.</text>
</comment>
<gene>
    <name evidence="3" type="ORF">H0185_22010</name>
</gene>
<evidence type="ECO:0000313" key="4">
    <source>
        <dbReference type="Proteomes" id="UP000769780"/>
    </source>
</evidence>
<dbReference type="InterPro" id="IPR003615">
    <property type="entry name" value="HNH_nuc"/>
</dbReference>
<dbReference type="GO" id="GO:0004519">
    <property type="term" value="F:endonuclease activity"/>
    <property type="evidence" value="ECO:0007669"/>
    <property type="project" value="UniProtKB-KW"/>
</dbReference>
<keyword evidence="3" id="KW-0255">Endonuclease</keyword>
<dbReference type="Gene3D" id="2.30.280.20">
    <property type="match status" value="1"/>
</dbReference>
<sequence>MRFKYDELSQAPLIVNSIYEGGSKGNPAADDPLTKLFKVEGYLKSVGNRSGFRKSMKENNGKSTKEVAYVVIFSTGKVKEWPDFYDKAQGVFTYYGDNRAPGNHYLNTKQRGNILLKEVFEKAASNSPAIRKTIPPMFVFESTGVASNVEFLGIAVPGIKGKHIDESLELITVAEEGDQFQNYRATLTMIDIEHQGISRKWLAQLKDFNGNPNNYAPKEWINYVENGIKYVQPLDGNSREVILPEETFISPSEKQYLRKTRVTQGKFRERLLKHNQTCKICGMDIIKLLVASHIKPWSFSNDTERTDFYNGILLCPAHDAAFDNGLISFNRDGSIIISPLLNKENQKLLNLNSDLKIELEPNHLKYLEWHRHKVYIRDK</sequence>
<evidence type="ECO:0000259" key="2">
    <source>
        <dbReference type="Pfam" id="PF18062"/>
    </source>
</evidence>
<evidence type="ECO:0000259" key="1">
    <source>
        <dbReference type="Pfam" id="PF13391"/>
    </source>
</evidence>
<dbReference type="InterPro" id="IPR041409">
    <property type="entry name" value="RE_AspBHI_N"/>
</dbReference>
<dbReference type="Pfam" id="PF13391">
    <property type="entry name" value="HNH_2"/>
    <property type="match status" value="1"/>
</dbReference>
<keyword evidence="3" id="KW-0540">Nuclease</keyword>
<feature type="domain" description="Restriction endonuclease AspBHI N-terminal" evidence="2">
    <location>
        <begin position="28"/>
        <end position="227"/>
    </location>
</feature>
<keyword evidence="3" id="KW-0378">Hydrolase</keyword>
<evidence type="ECO:0000313" key="3">
    <source>
        <dbReference type="EMBL" id="MBY0099447.1"/>
    </source>
</evidence>
<dbReference type="Pfam" id="PF18062">
    <property type="entry name" value="RE_AspBHI_N"/>
    <property type="match status" value="1"/>
</dbReference>
<protein>
    <submittedName>
        <fullName evidence="3">HNH endonuclease</fullName>
    </submittedName>
</protein>
<feature type="domain" description="HNH nuclease" evidence="1">
    <location>
        <begin position="278"/>
        <end position="330"/>
    </location>
</feature>
<dbReference type="Proteomes" id="UP000769780">
    <property type="component" value="Unassembled WGS sequence"/>
</dbReference>
<dbReference type="EMBL" id="JACWFH010000036">
    <property type="protein sequence ID" value="MBY0099447.1"/>
    <property type="molecule type" value="Genomic_DNA"/>
</dbReference>
<keyword evidence="4" id="KW-1185">Reference proteome</keyword>
<dbReference type="RefSeq" id="WP_221875662.1">
    <property type="nucleotide sequence ID" value="NZ_JACWFH010000036.1"/>
</dbReference>
<accession>A0ABS7KAZ5</accession>